<dbReference type="Ensembl" id="ENSMCST00000018011.1">
    <property type="protein sequence ID" value="ENSMCSP00000017567.1"/>
    <property type="gene ID" value="ENSMCSG00000012332.1"/>
</dbReference>
<feature type="region of interest" description="Disordered" evidence="1">
    <location>
        <begin position="1"/>
        <end position="57"/>
    </location>
</feature>
<evidence type="ECO:0000259" key="2">
    <source>
        <dbReference type="PROSITE" id="PS50003"/>
    </source>
</evidence>
<dbReference type="SUPFAM" id="SSF50729">
    <property type="entry name" value="PH domain-like"/>
    <property type="match status" value="1"/>
</dbReference>
<dbReference type="SMART" id="SM00233">
    <property type="entry name" value="PH"/>
    <property type="match status" value="1"/>
</dbReference>
<protein>
    <recommendedName>
        <fullName evidence="2">PH domain-containing protein</fullName>
    </recommendedName>
</protein>
<organism evidence="3 4">
    <name type="scientific">Malurus cyaneus samueli</name>
    <dbReference type="NCBI Taxonomy" id="2593467"/>
    <lineage>
        <taxon>Eukaryota</taxon>
        <taxon>Metazoa</taxon>
        <taxon>Chordata</taxon>
        <taxon>Craniata</taxon>
        <taxon>Vertebrata</taxon>
        <taxon>Euteleostomi</taxon>
        <taxon>Archelosauria</taxon>
        <taxon>Archosauria</taxon>
        <taxon>Dinosauria</taxon>
        <taxon>Saurischia</taxon>
        <taxon>Theropoda</taxon>
        <taxon>Coelurosauria</taxon>
        <taxon>Aves</taxon>
        <taxon>Neognathae</taxon>
        <taxon>Neoaves</taxon>
        <taxon>Telluraves</taxon>
        <taxon>Australaves</taxon>
        <taxon>Passeriformes</taxon>
        <taxon>Meliphagoidea</taxon>
        <taxon>Maluridae</taxon>
        <taxon>Malurus</taxon>
    </lineage>
</organism>
<dbReference type="PROSITE" id="PS50003">
    <property type="entry name" value="PH_DOMAIN"/>
    <property type="match status" value="1"/>
</dbReference>
<dbReference type="AlphaFoldDB" id="A0A8C5U9S2"/>
<dbReference type="Proteomes" id="UP000694560">
    <property type="component" value="Unplaced"/>
</dbReference>
<accession>A0A8C5U9S2</accession>
<reference evidence="3" key="1">
    <citation type="submission" date="2025-08" db="UniProtKB">
        <authorList>
            <consortium name="Ensembl"/>
        </authorList>
    </citation>
    <scope>IDENTIFICATION</scope>
</reference>
<evidence type="ECO:0000256" key="1">
    <source>
        <dbReference type="SAM" id="MobiDB-lite"/>
    </source>
</evidence>
<dbReference type="PANTHER" id="PTHR12752">
    <property type="entry name" value="PHOSPHOINOSITOL 3-PHOSPHATE-BINDING PROTEIN"/>
    <property type="match status" value="1"/>
</dbReference>
<name>A0A8C5U9S2_9PASS</name>
<keyword evidence="4" id="KW-1185">Reference proteome</keyword>
<evidence type="ECO:0000313" key="3">
    <source>
        <dbReference type="Ensembl" id="ENSMCSP00000017567.1"/>
    </source>
</evidence>
<sequence length="170" mass="18095">MSSKAASKRPATVPSEPPNHAMVSEAPPERPGGRAPRSSRKGIAFGKRSNSMKRNPNAAVTKSGWLYKQASSGVKQWNKRWFVLVDRCLFYYKDEKEENILGSIPLLSFRVAAVQPSDNISRKHTFKVSGGDAGGTAAALGWHRGGAGDAGWVPAALLAFPVAGHGALLG</sequence>
<feature type="domain" description="PH" evidence="2">
    <location>
        <begin position="59"/>
        <end position="161"/>
    </location>
</feature>
<reference evidence="3" key="2">
    <citation type="submission" date="2025-09" db="UniProtKB">
        <authorList>
            <consortium name="Ensembl"/>
        </authorList>
    </citation>
    <scope>IDENTIFICATION</scope>
</reference>
<dbReference type="PANTHER" id="PTHR12752:SF5">
    <property type="entry name" value="PLECKSTRIN HOMOLOGY DOMAIN-CONTAINING FAMILY A MEMBER 6"/>
    <property type="match status" value="1"/>
</dbReference>
<dbReference type="Gene3D" id="2.30.29.30">
    <property type="entry name" value="Pleckstrin-homology domain (PH domain)/Phosphotyrosine-binding domain (PTB)"/>
    <property type="match status" value="1"/>
</dbReference>
<dbReference type="InterPro" id="IPR011993">
    <property type="entry name" value="PH-like_dom_sf"/>
</dbReference>
<dbReference type="InterPro" id="IPR001849">
    <property type="entry name" value="PH_domain"/>
</dbReference>
<proteinExistence type="predicted"/>
<dbReference type="OrthoDB" id="43122at2759"/>
<dbReference type="Pfam" id="PF00169">
    <property type="entry name" value="PH"/>
    <property type="match status" value="1"/>
</dbReference>
<feature type="compositionally biased region" description="Polar residues" evidence="1">
    <location>
        <begin position="48"/>
        <end position="57"/>
    </location>
</feature>
<evidence type="ECO:0000313" key="4">
    <source>
        <dbReference type="Proteomes" id="UP000694560"/>
    </source>
</evidence>